<comment type="caution">
    <text evidence="1">The sequence shown here is derived from an EMBL/GenBank/DDBJ whole genome shotgun (WGS) entry which is preliminary data.</text>
</comment>
<protein>
    <submittedName>
        <fullName evidence="1">Uncharacterized protein</fullName>
    </submittedName>
</protein>
<gene>
    <name evidence="1" type="ORF">Tci_019710</name>
</gene>
<dbReference type="EMBL" id="BKCJ010002316">
    <property type="protein sequence ID" value="GEU47732.1"/>
    <property type="molecule type" value="Genomic_DNA"/>
</dbReference>
<dbReference type="AlphaFoldDB" id="A0A6L2KGE7"/>
<accession>A0A6L2KGE7</accession>
<reference evidence="1" key="1">
    <citation type="journal article" date="2019" name="Sci. Rep.">
        <title>Draft genome of Tanacetum cinerariifolium, the natural source of mosquito coil.</title>
        <authorList>
            <person name="Yamashiro T."/>
            <person name="Shiraishi A."/>
            <person name="Satake H."/>
            <person name="Nakayama K."/>
        </authorList>
    </citation>
    <scope>NUCLEOTIDE SEQUENCE</scope>
</reference>
<organism evidence="1">
    <name type="scientific">Tanacetum cinerariifolium</name>
    <name type="common">Dalmatian daisy</name>
    <name type="synonym">Chrysanthemum cinerariifolium</name>
    <dbReference type="NCBI Taxonomy" id="118510"/>
    <lineage>
        <taxon>Eukaryota</taxon>
        <taxon>Viridiplantae</taxon>
        <taxon>Streptophyta</taxon>
        <taxon>Embryophyta</taxon>
        <taxon>Tracheophyta</taxon>
        <taxon>Spermatophyta</taxon>
        <taxon>Magnoliopsida</taxon>
        <taxon>eudicotyledons</taxon>
        <taxon>Gunneridae</taxon>
        <taxon>Pentapetalae</taxon>
        <taxon>asterids</taxon>
        <taxon>campanulids</taxon>
        <taxon>Asterales</taxon>
        <taxon>Asteraceae</taxon>
        <taxon>Asteroideae</taxon>
        <taxon>Anthemideae</taxon>
        <taxon>Anthemidinae</taxon>
        <taxon>Tanacetum</taxon>
    </lineage>
</organism>
<name>A0A6L2KGE7_TANCI</name>
<proteinExistence type="predicted"/>
<feature type="non-terminal residue" evidence="1">
    <location>
        <position position="1"/>
    </location>
</feature>
<evidence type="ECO:0000313" key="1">
    <source>
        <dbReference type="EMBL" id="GEU47732.1"/>
    </source>
</evidence>
<sequence length="256" mass="27583">EDGNPARANIKQALGSGFNSLVHSLCAMSALRRSGLRTASTATKPCQGDSSEVYLITSSIHTDHRGTMVLATLFNESTAWPIVVRHESEKTTWPIMRVVGRTVTESYGSELRYYSSELSSGLALYRPMASADNTSGPAPQRKERCTIQCALSLKEEKSSYLRAVLSTTSISSHARSVNNSGFVQNSVSLTPYVPPSKTDYEILFQPLFDKYFNPTPRAVSLVLAAVAALRAVDSAGLPSSTTIDQDVPSASTSPTI</sequence>